<dbReference type="InterPro" id="IPR024455">
    <property type="entry name" value="Phage_capsid"/>
</dbReference>
<dbReference type="RefSeq" id="WP_306878002.1">
    <property type="nucleotide sequence ID" value="NZ_JAUSSW010000004.1"/>
</dbReference>
<protein>
    <submittedName>
        <fullName evidence="3">HK97 family phage major capsid protein</fullName>
    </submittedName>
</protein>
<name>A0ABT9TP54_PAENI</name>
<gene>
    <name evidence="3" type="ORF">J2T10_001993</name>
</gene>
<accession>A0ABT9TP54</accession>
<proteinExistence type="predicted"/>
<feature type="domain" description="Phage capsid-like C-terminal" evidence="2">
    <location>
        <begin position="11"/>
        <end position="283"/>
    </location>
</feature>
<dbReference type="Gene3D" id="3.30.2320.10">
    <property type="entry name" value="hypothetical protein PF0899 domain"/>
    <property type="match status" value="1"/>
</dbReference>
<sequence length="307" mass="31901">MPITRADIAALIEEEYSHTLLNRATATSTVLSAFTTVPMGAKVQNMPALATRPTASFVGETAGTRTKPNTKFSFENKVLTAQEIAAIIVLNEEDLEDATDDLLANAAALGGEAVGRTLDAAVMFGDNKPAAWTSPDLFAAATAAGQVYQVGTGEDDLVGSIYQAAESVDDSGANPDAFLSRGGFKFKLANLRNADGTPIYLPSLSSAPGAVDNVAGLSAFWNKNGAWDRAKALGLVADTAAVLIGVRTDIQVKFLTEATIGGVNLAENDQVALRFRARYAYTMADVVGSDGERVSPVSAITAAPVGP</sequence>
<dbReference type="InterPro" id="IPR054612">
    <property type="entry name" value="Phage_capsid-like_C"/>
</dbReference>
<organism evidence="3 4">
    <name type="scientific">Paenarthrobacter nicotinovorans</name>
    <name type="common">Arthrobacter nicotinovorans</name>
    <dbReference type="NCBI Taxonomy" id="29320"/>
    <lineage>
        <taxon>Bacteria</taxon>
        <taxon>Bacillati</taxon>
        <taxon>Actinomycetota</taxon>
        <taxon>Actinomycetes</taxon>
        <taxon>Micrococcales</taxon>
        <taxon>Micrococcaceae</taxon>
        <taxon>Paenarthrobacter</taxon>
    </lineage>
</organism>
<dbReference type="Gene3D" id="3.30.2400.10">
    <property type="entry name" value="Major capsid protein gp5"/>
    <property type="match status" value="1"/>
</dbReference>
<evidence type="ECO:0000313" key="4">
    <source>
        <dbReference type="Proteomes" id="UP001244563"/>
    </source>
</evidence>
<evidence type="ECO:0000256" key="1">
    <source>
        <dbReference type="ARBA" id="ARBA00004328"/>
    </source>
</evidence>
<dbReference type="SUPFAM" id="SSF56563">
    <property type="entry name" value="Major capsid protein gp5"/>
    <property type="match status" value="1"/>
</dbReference>
<reference evidence="3 4" key="1">
    <citation type="submission" date="2023-07" db="EMBL/GenBank/DDBJ databases">
        <title>Sorghum-associated microbial communities from plants grown in Nebraska, USA.</title>
        <authorList>
            <person name="Schachtman D."/>
        </authorList>
    </citation>
    <scope>NUCLEOTIDE SEQUENCE [LARGE SCALE GENOMIC DNA]</scope>
    <source>
        <strain evidence="3 4">CC523</strain>
    </source>
</reference>
<dbReference type="Pfam" id="PF05065">
    <property type="entry name" value="Phage_capsid"/>
    <property type="match status" value="1"/>
</dbReference>
<dbReference type="NCBIfam" id="TIGR01554">
    <property type="entry name" value="major_cap_HK97"/>
    <property type="match status" value="1"/>
</dbReference>
<evidence type="ECO:0000313" key="3">
    <source>
        <dbReference type="EMBL" id="MDQ0102347.1"/>
    </source>
</evidence>
<comment type="subcellular location">
    <subcellularLocation>
        <location evidence="1">Virion</location>
    </subcellularLocation>
</comment>
<dbReference type="Proteomes" id="UP001244563">
    <property type="component" value="Unassembled WGS sequence"/>
</dbReference>
<evidence type="ECO:0000259" key="2">
    <source>
        <dbReference type="Pfam" id="PF05065"/>
    </source>
</evidence>
<keyword evidence="4" id="KW-1185">Reference proteome</keyword>
<comment type="caution">
    <text evidence="3">The sequence shown here is derived from an EMBL/GenBank/DDBJ whole genome shotgun (WGS) entry which is preliminary data.</text>
</comment>
<dbReference type="EMBL" id="JAUSSW010000004">
    <property type="protein sequence ID" value="MDQ0102347.1"/>
    <property type="molecule type" value="Genomic_DNA"/>
</dbReference>